<keyword evidence="6" id="KW-1185">Reference proteome</keyword>
<dbReference type="GO" id="GO:0006355">
    <property type="term" value="P:regulation of DNA-templated transcription"/>
    <property type="evidence" value="ECO:0007669"/>
    <property type="project" value="InterPro"/>
</dbReference>
<evidence type="ECO:0008006" key="7">
    <source>
        <dbReference type="Google" id="ProtNLM"/>
    </source>
</evidence>
<dbReference type="InterPro" id="IPR044847">
    <property type="entry name" value="KAN_fam"/>
</dbReference>
<evidence type="ECO:0000256" key="4">
    <source>
        <dbReference type="ARBA" id="ARBA00023242"/>
    </source>
</evidence>
<comment type="caution">
    <text evidence="5">The sequence shown here is derived from an EMBL/GenBank/DDBJ whole genome shotgun (WGS) entry which is preliminary data.</text>
</comment>
<dbReference type="InterPro" id="IPR006447">
    <property type="entry name" value="Myb_dom_plants"/>
</dbReference>
<dbReference type="NCBIfam" id="TIGR01557">
    <property type="entry name" value="myb_SHAQKYF"/>
    <property type="match status" value="1"/>
</dbReference>
<evidence type="ECO:0000256" key="3">
    <source>
        <dbReference type="ARBA" id="ARBA00023163"/>
    </source>
</evidence>
<evidence type="ECO:0000313" key="5">
    <source>
        <dbReference type="EMBL" id="KAJ8505095.1"/>
    </source>
</evidence>
<dbReference type="AlphaFoldDB" id="A0AAV8RSJ1"/>
<evidence type="ECO:0000313" key="6">
    <source>
        <dbReference type="Proteomes" id="UP001222027"/>
    </source>
</evidence>
<comment type="subcellular location">
    <subcellularLocation>
        <location evidence="1">Nucleus</location>
    </subcellularLocation>
</comment>
<protein>
    <recommendedName>
        <fullName evidence="7">Myb-like domain-containing protein</fullName>
    </recommendedName>
</protein>
<reference evidence="5 6" key="1">
    <citation type="submission" date="2022-12" db="EMBL/GenBank/DDBJ databases">
        <title>Chromosome-scale assembly of the Ensete ventricosum genome.</title>
        <authorList>
            <person name="Dussert Y."/>
            <person name="Stocks J."/>
            <person name="Wendawek A."/>
            <person name="Woldeyes F."/>
            <person name="Nichols R.A."/>
            <person name="Borrell J.S."/>
        </authorList>
    </citation>
    <scope>NUCLEOTIDE SEQUENCE [LARGE SCALE GENOMIC DNA]</scope>
    <source>
        <strain evidence="6">cv. Maze</strain>
        <tissue evidence="5">Seeds</tissue>
    </source>
</reference>
<dbReference type="Gene3D" id="1.10.10.60">
    <property type="entry name" value="Homeodomain-like"/>
    <property type="match status" value="1"/>
</dbReference>
<dbReference type="SUPFAM" id="SSF46689">
    <property type="entry name" value="Homeodomain-like"/>
    <property type="match status" value="1"/>
</dbReference>
<organism evidence="5 6">
    <name type="scientific">Ensete ventricosum</name>
    <name type="common">Abyssinian banana</name>
    <name type="synonym">Musa ensete</name>
    <dbReference type="NCBI Taxonomy" id="4639"/>
    <lineage>
        <taxon>Eukaryota</taxon>
        <taxon>Viridiplantae</taxon>
        <taxon>Streptophyta</taxon>
        <taxon>Embryophyta</taxon>
        <taxon>Tracheophyta</taxon>
        <taxon>Spermatophyta</taxon>
        <taxon>Magnoliopsida</taxon>
        <taxon>Liliopsida</taxon>
        <taxon>Zingiberales</taxon>
        <taxon>Musaceae</taxon>
        <taxon>Ensete</taxon>
    </lineage>
</organism>
<keyword evidence="4" id="KW-0539">Nucleus</keyword>
<proteinExistence type="predicted"/>
<dbReference type="PANTHER" id="PTHR31496:SF3">
    <property type="entry name" value="TRANSCRIPTION REPRESSOR KAN1"/>
    <property type="match status" value="1"/>
</dbReference>
<dbReference type="EMBL" id="JAQQAF010000002">
    <property type="protein sequence ID" value="KAJ8505095.1"/>
    <property type="molecule type" value="Genomic_DNA"/>
</dbReference>
<evidence type="ECO:0000256" key="1">
    <source>
        <dbReference type="ARBA" id="ARBA00004123"/>
    </source>
</evidence>
<dbReference type="InterPro" id="IPR009057">
    <property type="entry name" value="Homeodomain-like_sf"/>
</dbReference>
<evidence type="ECO:0000256" key="2">
    <source>
        <dbReference type="ARBA" id="ARBA00023015"/>
    </source>
</evidence>
<dbReference type="GO" id="GO:0000976">
    <property type="term" value="F:transcription cis-regulatory region binding"/>
    <property type="evidence" value="ECO:0007669"/>
    <property type="project" value="InterPro"/>
</dbReference>
<dbReference type="GO" id="GO:0005634">
    <property type="term" value="C:nucleus"/>
    <property type="evidence" value="ECO:0007669"/>
    <property type="project" value="UniProtKB-SubCell"/>
</dbReference>
<dbReference type="Proteomes" id="UP001222027">
    <property type="component" value="Unassembled WGS sequence"/>
</dbReference>
<keyword evidence="2" id="KW-0805">Transcription regulation</keyword>
<dbReference type="PANTHER" id="PTHR31496">
    <property type="entry name" value="TRANSCRIPTION FACTOR KAN2-RELATED"/>
    <property type="match status" value="1"/>
</dbReference>
<accession>A0AAV8RSJ1</accession>
<dbReference type="GO" id="GO:0010158">
    <property type="term" value="P:abaxial cell fate specification"/>
    <property type="evidence" value="ECO:0007669"/>
    <property type="project" value="InterPro"/>
</dbReference>
<gene>
    <name evidence="5" type="ORF">OPV22_005981</name>
</gene>
<name>A0AAV8RSJ1_ENSVE</name>
<sequence>MLWTSSLHARFVHATEILGGNERATPKLILKLMDMKDLTLFHVKSHLQMYRIIKSTGRPAPYSLSIFNTFS</sequence>
<keyword evidence="3" id="KW-0804">Transcription</keyword>